<comment type="similarity">
    <text evidence="1">Belongs to the dynein light chain Tctex-type family.</text>
</comment>
<feature type="compositionally biased region" description="Polar residues" evidence="2">
    <location>
        <begin position="49"/>
        <end position="59"/>
    </location>
</feature>
<gene>
    <name evidence="3" type="ORF">DPMN_042523</name>
</gene>
<comment type="caution">
    <text evidence="3">The sequence shown here is derived from an EMBL/GenBank/DDBJ whole genome shotgun (WGS) entry which is preliminary data.</text>
</comment>
<dbReference type="Gene3D" id="3.30.1140.40">
    <property type="entry name" value="Tctex-1"/>
    <property type="match status" value="1"/>
</dbReference>
<evidence type="ECO:0000313" key="3">
    <source>
        <dbReference type="EMBL" id="KAH3735962.1"/>
    </source>
</evidence>
<dbReference type="GO" id="GO:0005737">
    <property type="term" value="C:cytoplasm"/>
    <property type="evidence" value="ECO:0007669"/>
    <property type="project" value="TreeGrafter"/>
</dbReference>
<keyword evidence="4" id="KW-1185">Reference proteome</keyword>
<dbReference type="GO" id="GO:0007018">
    <property type="term" value="P:microtubule-based movement"/>
    <property type="evidence" value="ECO:0007669"/>
    <property type="project" value="TreeGrafter"/>
</dbReference>
<dbReference type="EMBL" id="JAIWYP010000011">
    <property type="protein sequence ID" value="KAH3735962.1"/>
    <property type="molecule type" value="Genomic_DNA"/>
</dbReference>
<dbReference type="Proteomes" id="UP000828390">
    <property type="component" value="Unassembled WGS sequence"/>
</dbReference>
<dbReference type="CDD" id="cd21451">
    <property type="entry name" value="DLC-like_TCTEX1D"/>
    <property type="match status" value="1"/>
</dbReference>
<reference evidence="3" key="2">
    <citation type="submission" date="2020-11" db="EMBL/GenBank/DDBJ databases">
        <authorList>
            <person name="McCartney M.A."/>
            <person name="Auch B."/>
            <person name="Kono T."/>
            <person name="Mallez S."/>
            <person name="Becker A."/>
            <person name="Gohl D.M."/>
            <person name="Silverstein K.A.T."/>
            <person name="Koren S."/>
            <person name="Bechman K.B."/>
            <person name="Herman A."/>
            <person name="Abrahante J.E."/>
            <person name="Garbe J."/>
        </authorList>
    </citation>
    <scope>NUCLEOTIDE SEQUENCE</scope>
    <source>
        <strain evidence="3">Duluth1</strain>
        <tissue evidence="3">Whole animal</tissue>
    </source>
</reference>
<dbReference type="OrthoDB" id="10260741at2759"/>
<reference evidence="3" key="1">
    <citation type="journal article" date="2019" name="bioRxiv">
        <title>The Genome of the Zebra Mussel, Dreissena polymorpha: A Resource for Invasive Species Research.</title>
        <authorList>
            <person name="McCartney M.A."/>
            <person name="Auch B."/>
            <person name="Kono T."/>
            <person name="Mallez S."/>
            <person name="Zhang Y."/>
            <person name="Obille A."/>
            <person name="Becker A."/>
            <person name="Abrahante J.E."/>
            <person name="Garbe J."/>
            <person name="Badalamenti J.P."/>
            <person name="Herman A."/>
            <person name="Mangelson H."/>
            <person name="Liachko I."/>
            <person name="Sullivan S."/>
            <person name="Sone E.D."/>
            <person name="Koren S."/>
            <person name="Silverstein K.A.T."/>
            <person name="Beckman K.B."/>
            <person name="Gohl D.M."/>
        </authorList>
    </citation>
    <scope>NUCLEOTIDE SEQUENCE</scope>
    <source>
        <strain evidence="3">Duluth1</strain>
        <tissue evidence="3">Whole animal</tissue>
    </source>
</reference>
<evidence type="ECO:0000256" key="2">
    <source>
        <dbReference type="SAM" id="MobiDB-lite"/>
    </source>
</evidence>
<feature type="region of interest" description="Disordered" evidence="2">
    <location>
        <begin position="47"/>
        <end position="67"/>
    </location>
</feature>
<dbReference type="GO" id="GO:0005868">
    <property type="term" value="C:cytoplasmic dynein complex"/>
    <property type="evidence" value="ECO:0007669"/>
    <property type="project" value="TreeGrafter"/>
</dbReference>
<dbReference type="PANTHER" id="PTHR21255:SF65">
    <property type="entry name" value="TCTEX1 DOMAIN-CONTAINING PROTEIN 2"/>
    <property type="match status" value="1"/>
</dbReference>
<dbReference type="InterPro" id="IPR005334">
    <property type="entry name" value="Tctex-1-like"/>
</dbReference>
<evidence type="ECO:0000256" key="1">
    <source>
        <dbReference type="ARBA" id="ARBA00005361"/>
    </source>
</evidence>
<dbReference type="InterPro" id="IPR038586">
    <property type="entry name" value="Tctex-1-like_sf"/>
</dbReference>
<dbReference type="Pfam" id="PF03645">
    <property type="entry name" value="Tctex-1"/>
    <property type="match status" value="1"/>
</dbReference>
<dbReference type="PANTHER" id="PTHR21255">
    <property type="entry name" value="T-COMPLEX-ASSOCIATED-TESTIS-EXPRESSED 1/ DYNEIN LIGHT CHAIN"/>
    <property type="match status" value="1"/>
</dbReference>
<accession>A0A9D4CZ90</accession>
<protein>
    <submittedName>
        <fullName evidence="3">Uncharacterized protein</fullName>
    </submittedName>
</protein>
<organism evidence="3 4">
    <name type="scientific">Dreissena polymorpha</name>
    <name type="common">Zebra mussel</name>
    <name type="synonym">Mytilus polymorpha</name>
    <dbReference type="NCBI Taxonomy" id="45954"/>
    <lineage>
        <taxon>Eukaryota</taxon>
        <taxon>Metazoa</taxon>
        <taxon>Spiralia</taxon>
        <taxon>Lophotrochozoa</taxon>
        <taxon>Mollusca</taxon>
        <taxon>Bivalvia</taxon>
        <taxon>Autobranchia</taxon>
        <taxon>Heteroconchia</taxon>
        <taxon>Euheterodonta</taxon>
        <taxon>Imparidentia</taxon>
        <taxon>Neoheterodontei</taxon>
        <taxon>Myida</taxon>
        <taxon>Dreissenoidea</taxon>
        <taxon>Dreissenidae</taxon>
        <taxon>Dreissena</taxon>
    </lineage>
</organism>
<name>A0A9D4CZ90_DREPO</name>
<sequence>MASTIKTERSVSLTQENVGVNLKDAADVSAAVSNVLKFRRMTIGGNLAPSISNQETPTESPGARRKSSISFKGLSQSFTSMIKFRKMSVLQAAAPEKPKIKCENTYKLGPDAGNTFKTTAVEKKTYEVLVNELKTTRYDANTAGRIACRLSNIVKNEIKSLNMPRHRLICQVVITEVRGQDMEAASRCLWDDKSDNYACVSYKNDTLLAIAMVYGVYMD</sequence>
<evidence type="ECO:0000313" key="4">
    <source>
        <dbReference type="Proteomes" id="UP000828390"/>
    </source>
</evidence>
<proteinExistence type="inferred from homology"/>
<dbReference type="GO" id="GO:0045505">
    <property type="term" value="F:dynein intermediate chain binding"/>
    <property type="evidence" value="ECO:0007669"/>
    <property type="project" value="TreeGrafter"/>
</dbReference>
<dbReference type="AlphaFoldDB" id="A0A9D4CZ90"/>